<evidence type="ECO:0000256" key="5">
    <source>
        <dbReference type="SAM" id="MobiDB-lite"/>
    </source>
</evidence>
<gene>
    <name evidence="9" type="ORF">SELMODRAFT_444132</name>
</gene>
<dbReference type="Pfam" id="PF25481">
    <property type="entry name" value="Nucleoprot-TPR"/>
    <property type="match status" value="1"/>
</dbReference>
<evidence type="ECO:0000256" key="2">
    <source>
        <dbReference type="ARBA" id="ARBA00023054"/>
    </source>
</evidence>
<feature type="coiled-coil region" evidence="4">
    <location>
        <begin position="30"/>
        <end position="101"/>
    </location>
</feature>
<proteinExistence type="predicted"/>
<dbReference type="GO" id="GO:0017056">
    <property type="term" value="F:structural constituent of nuclear pore"/>
    <property type="evidence" value="ECO:0000318"/>
    <property type="project" value="GO_Central"/>
</dbReference>
<dbReference type="GO" id="GO:0006406">
    <property type="term" value="P:mRNA export from nucleus"/>
    <property type="evidence" value="ECO:0000318"/>
    <property type="project" value="GO_Central"/>
</dbReference>
<feature type="region of interest" description="Disordered" evidence="5">
    <location>
        <begin position="1744"/>
        <end position="1875"/>
    </location>
</feature>
<evidence type="ECO:0000256" key="3">
    <source>
        <dbReference type="ARBA" id="ARBA00023242"/>
    </source>
</evidence>
<feature type="region of interest" description="Disordered" evidence="5">
    <location>
        <begin position="1889"/>
        <end position="2057"/>
    </location>
</feature>
<feature type="domain" description="Nucleoprotein TPR/MLP1-2" evidence="6">
    <location>
        <begin position="1039"/>
        <end position="1165"/>
    </location>
</feature>
<feature type="compositionally biased region" description="Low complexity" evidence="5">
    <location>
        <begin position="1981"/>
        <end position="1992"/>
    </location>
</feature>
<feature type="coiled-coil region" evidence="4">
    <location>
        <begin position="1473"/>
        <end position="1543"/>
    </location>
</feature>
<feature type="coiled-coil region" evidence="4">
    <location>
        <begin position="1376"/>
        <end position="1442"/>
    </location>
</feature>
<dbReference type="InterPro" id="IPR057577">
    <property type="entry name" value="Nucleoprot-TPR/MLP1_dom"/>
</dbReference>
<evidence type="ECO:0000259" key="7">
    <source>
        <dbReference type="Pfam" id="PF25481"/>
    </source>
</evidence>
<accession>D8S771</accession>
<comment type="subcellular location">
    <subcellularLocation>
        <location evidence="1">Nucleus</location>
    </subcellularLocation>
</comment>
<feature type="compositionally biased region" description="Basic and acidic residues" evidence="5">
    <location>
        <begin position="1935"/>
        <end position="1948"/>
    </location>
</feature>
<name>D8S771_SELML</name>
<dbReference type="Gramene" id="EFJ19704">
    <property type="protein sequence ID" value="EFJ19704"/>
    <property type="gene ID" value="SELMODRAFT_444132"/>
</dbReference>
<dbReference type="InParanoid" id="D8S771"/>
<dbReference type="Pfam" id="PF07926">
    <property type="entry name" value="TPR_MLP1_2"/>
    <property type="match status" value="1"/>
</dbReference>
<sequence length="2057" mass="232240">MPLFITDEELEQLGGDVAALCRKADDVFRNQQVQLETEKARADAARINAEQTCALVEQKYVALMDQVARLESEKAQLRLALENKSSEHAAAQARVHQLELELMKRDSDLETRKLEISELHKSRKTILDVVEKKNLELDEKNESSNQLLEKVLALTQEKSGLESRVHELMAELTRSRAQEARVTQEKDIFAEHNSWLAEELTTRSANLLEERNRNAQSEAELQAKNMEFERAAKEKEDALVRSQARVKDLETEKHGLIEELRFVKEDAAVKEEHLSIEVTTASKLAELYKQSSEEWSKKANDFEGVIKALEAHLNQTKEELEEQIQKEVTAREASEKELSTAKENFEKRILELQQVKSIDKGFLDLDADAGQLLLRHHNDSSEFHGVSGTALAATLLRDGWTLGTVYSKYQEATDAWRHERHERNRCQALLDRVLHEIEEKAALILGERAEYTRMLDAYGIMEEKLKLSMSDQAALENSVRELKVRGWLSSVLRRKERDLKGATKDVSDLQSQVAVLLKECLDIQKRFGVGGDDSNMDEASTAGALVPDKSSSDAVISDKLLTFKDIHGLVEHNTKLRALARVLAEQNEKKEQELREEFESRLKGRIDEASEKVAIVLKRAEEQAQIIESLQGTVGMYKRLYEEERGIRSTFAVTPGARSLDGDGRDVRSLMETSHDECRRQLNAALEQMKTVEGELSQTRHSLTSARVECARFEAEATFAKEKLASMTRESESQRLQTNSILERNVELSQSVTDYQRRLRESTQNVKRAEDEARRLSIEVSVLEREKALLESAEKRASQEVSQLSDRVHRLQATLDTIETTNEVREGAWTAEKKKLEDDVNRMQREWVDAKHKLELERNYARSITSERDKAMERREALGLELKEALAALSASETRAKVAEVRSLELEANLRRADEKIMAVVAGGKQISGSEDMENNVLATLQHTREELETLREELLASRTHVEQYKNIAQANEEALKKMEEAHSKFKEEATKSKDIVDSELKILQKHLSEVESHSLEKEREDGQLNANREAELRNALKEVASLKNAEALKEGAIQQAEERIKVLKEDLRKEHQRWREAQNNYERQVLLQADTIRELSAVNEKLANLEQQENKYCEKAERAEAELESVKVTFFMEKASLEAHKADMEKRLQELDEQNRFLLDRLEAKHITSAEKDRRASTSADVGDENHEEPELQRVVQYLRRAKEAADTEISLLKQERVRLCKQFEAASRSAEEAQTKLRQHHENLRASVYTDEEFRALQAQVMETNILRGNNGQLQEEIKRVLDENKELQGRFQKLEEENESLKRTVTELQLELHARAQEVEVSKAETRRWEQRCTQMLEKYKSLDVDDYERVKALLVQTQERIGSETSMWRETIAKYEQELALRTETQAELERRFQDAVKLEASLRAEVERNRKILTQTKRKYEKDREVMQKEIEELKSGKLPVHQEALEACQRESALRLEQAQRENVARYELAQREAIEKDSRIQTLEKTLEKERDKSKSKIDKDRTALMELLQKATTEKQRFLEDLQAVKQENEQLRQLQQIQGAETSTTIINAEASSKTFSATVEQLNDMAAELTPAPVVAAPEHETSTTPPVVNVPPPAVLAPASAPAPAPTPTPTPPVPMHLSIVRPSVPFPRAVQRPPSAPILDDKLRAMQALRASIIEKEKFQTQTRRSGRRIIRPRMETSSQSESGAEAVESSLDAAGEGTSEAEGETARVPDAVVENDMNALVAIPMEIAVPAGHKRTSSESLDTETIQQQDSRSEVLPPLKKARNDEPATEPEVDAATTTAVEEPKLQELDEEQQELPSLEGADLAADIAAPQRRVRFSRPESLLDDFDGSGSKLKEKSPEPQLAQGSSSGTADEPVIEISEPKSPVMFEFQVDVEPEQKEATEVGEATTNETDNGMSLDVEDGEISLGTVEEAGTEGEFEMEDVKEQEELGKDAGDTPQETTSTEMAAETSFEQGEAAGMAEAERPNPGAVTGGVTTPPTGGGTPPAPAVTSTTINLNERARERAKERKRSAASPSSPETLRNRVVRAPKTNKGGRGRGGRGNQ</sequence>
<feature type="region of interest" description="Disordered" evidence="5">
    <location>
        <begin position="1170"/>
        <end position="1190"/>
    </location>
</feature>
<dbReference type="KEGG" id="smo:SELMODRAFT_444132"/>
<feature type="compositionally biased region" description="Polar residues" evidence="5">
    <location>
        <begin position="1751"/>
        <end position="1763"/>
    </location>
</feature>
<dbReference type="STRING" id="88036.D8S771"/>
<feature type="coiled-coil region" evidence="4">
    <location>
        <begin position="1273"/>
        <end position="1314"/>
    </location>
</feature>
<keyword evidence="3" id="KW-0539">Nucleus</keyword>
<dbReference type="GO" id="GO:0006606">
    <property type="term" value="P:protein import into nucleus"/>
    <property type="evidence" value="ECO:0007669"/>
    <property type="project" value="InterPro"/>
</dbReference>
<feature type="coiled-coil region" evidence="4">
    <location>
        <begin position="492"/>
        <end position="519"/>
    </location>
</feature>
<evidence type="ECO:0000256" key="4">
    <source>
        <dbReference type="SAM" id="Coils"/>
    </source>
</evidence>
<dbReference type="EMBL" id="GL377605">
    <property type="protein sequence ID" value="EFJ19704.1"/>
    <property type="molecule type" value="Genomic_DNA"/>
</dbReference>
<dbReference type="PANTHER" id="PTHR18898">
    <property type="entry name" value="NUCLEOPROTEIN TPR-RELATED"/>
    <property type="match status" value="1"/>
</dbReference>
<evidence type="ECO:0000259" key="8">
    <source>
        <dbReference type="Pfam" id="PF25785"/>
    </source>
</evidence>
<evidence type="ECO:0000313" key="9">
    <source>
        <dbReference type="EMBL" id="EFJ19704.1"/>
    </source>
</evidence>
<dbReference type="GO" id="GO:0005643">
    <property type="term" value="C:nuclear pore"/>
    <property type="evidence" value="ECO:0000318"/>
    <property type="project" value="GO_Central"/>
</dbReference>
<dbReference type="InterPro" id="IPR012929">
    <property type="entry name" value="Nucleoprot-TPR/MLP1-2_dom"/>
</dbReference>
<feature type="coiled-coil region" evidence="4">
    <location>
        <begin position="205"/>
        <end position="266"/>
    </location>
</feature>
<keyword evidence="2 4" id="KW-0175">Coiled coil</keyword>
<feature type="region of interest" description="Disordered" evidence="5">
    <location>
        <begin position="1669"/>
        <end position="1721"/>
    </location>
</feature>
<dbReference type="HOGENOM" id="CLU_001545_0_0_1"/>
<feature type="coiled-coil region" evidence="4">
    <location>
        <begin position="675"/>
        <end position="989"/>
    </location>
</feature>
<feature type="domain" description="Nucleoprotein TPR/MPL1" evidence="7">
    <location>
        <begin position="170"/>
        <end position="249"/>
    </location>
</feature>
<dbReference type="Pfam" id="PF25785">
    <property type="entry name" value="TPR"/>
    <property type="match status" value="1"/>
</dbReference>
<evidence type="ECO:0000259" key="6">
    <source>
        <dbReference type="Pfam" id="PF07926"/>
    </source>
</evidence>
<evidence type="ECO:0000313" key="10">
    <source>
        <dbReference type="Proteomes" id="UP000001514"/>
    </source>
</evidence>
<dbReference type="PANTHER" id="PTHR18898:SF2">
    <property type="entry name" value="NUCLEOPROTEIN TPR"/>
    <property type="match status" value="1"/>
</dbReference>
<reference evidence="9 10" key="1">
    <citation type="journal article" date="2011" name="Science">
        <title>The Selaginella genome identifies genetic changes associated with the evolution of vascular plants.</title>
        <authorList>
            <person name="Banks J.A."/>
            <person name="Nishiyama T."/>
            <person name="Hasebe M."/>
            <person name="Bowman J.L."/>
            <person name="Gribskov M."/>
            <person name="dePamphilis C."/>
            <person name="Albert V.A."/>
            <person name="Aono N."/>
            <person name="Aoyama T."/>
            <person name="Ambrose B.A."/>
            <person name="Ashton N.W."/>
            <person name="Axtell M.J."/>
            <person name="Barker E."/>
            <person name="Barker M.S."/>
            <person name="Bennetzen J.L."/>
            <person name="Bonawitz N.D."/>
            <person name="Chapple C."/>
            <person name="Cheng C."/>
            <person name="Correa L.G."/>
            <person name="Dacre M."/>
            <person name="DeBarry J."/>
            <person name="Dreyer I."/>
            <person name="Elias M."/>
            <person name="Engstrom E.M."/>
            <person name="Estelle M."/>
            <person name="Feng L."/>
            <person name="Finet C."/>
            <person name="Floyd S.K."/>
            <person name="Frommer W.B."/>
            <person name="Fujita T."/>
            <person name="Gramzow L."/>
            <person name="Gutensohn M."/>
            <person name="Harholt J."/>
            <person name="Hattori M."/>
            <person name="Heyl A."/>
            <person name="Hirai T."/>
            <person name="Hiwatashi Y."/>
            <person name="Ishikawa M."/>
            <person name="Iwata M."/>
            <person name="Karol K.G."/>
            <person name="Koehler B."/>
            <person name="Kolukisaoglu U."/>
            <person name="Kubo M."/>
            <person name="Kurata T."/>
            <person name="Lalonde S."/>
            <person name="Li K."/>
            <person name="Li Y."/>
            <person name="Litt A."/>
            <person name="Lyons E."/>
            <person name="Manning G."/>
            <person name="Maruyama T."/>
            <person name="Michael T.P."/>
            <person name="Mikami K."/>
            <person name="Miyazaki S."/>
            <person name="Morinaga S."/>
            <person name="Murata T."/>
            <person name="Mueller-Roeber B."/>
            <person name="Nelson D.R."/>
            <person name="Obara M."/>
            <person name="Oguri Y."/>
            <person name="Olmstead R.G."/>
            <person name="Onodera N."/>
            <person name="Petersen B.L."/>
            <person name="Pils B."/>
            <person name="Prigge M."/>
            <person name="Rensing S.A."/>
            <person name="Riano-Pachon D.M."/>
            <person name="Roberts A.W."/>
            <person name="Sato Y."/>
            <person name="Scheller H.V."/>
            <person name="Schulz B."/>
            <person name="Schulz C."/>
            <person name="Shakirov E.V."/>
            <person name="Shibagaki N."/>
            <person name="Shinohara N."/>
            <person name="Shippen D.E."/>
            <person name="Soerensen I."/>
            <person name="Sotooka R."/>
            <person name="Sugimoto N."/>
            <person name="Sugita M."/>
            <person name="Sumikawa N."/>
            <person name="Tanurdzic M."/>
            <person name="Theissen G."/>
            <person name="Ulvskov P."/>
            <person name="Wakazuki S."/>
            <person name="Weng J.K."/>
            <person name="Willats W.W."/>
            <person name="Wipf D."/>
            <person name="Wolf P.G."/>
            <person name="Yang L."/>
            <person name="Zimmer A.D."/>
            <person name="Zhu Q."/>
            <person name="Mitros T."/>
            <person name="Hellsten U."/>
            <person name="Loque D."/>
            <person name="Otillar R."/>
            <person name="Salamov A."/>
            <person name="Schmutz J."/>
            <person name="Shapiro H."/>
            <person name="Lindquist E."/>
            <person name="Lucas S."/>
            <person name="Rokhsar D."/>
            <person name="Grigoriev I.V."/>
        </authorList>
    </citation>
    <scope>NUCLEOTIDE SEQUENCE [LARGE SCALE GENOMIC DNA]</scope>
</reference>
<feature type="coiled-coil region" evidence="4">
    <location>
        <begin position="569"/>
        <end position="600"/>
    </location>
</feature>
<protein>
    <submittedName>
        <fullName evidence="9">Uncharacterized protein</fullName>
    </submittedName>
</protein>
<dbReference type="Proteomes" id="UP000001514">
    <property type="component" value="Unassembled WGS sequence"/>
</dbReference>
<feature type="compositionally biased region" description="Basic residues" evidence="5">
    <location>
        <begin position="2046"/>
        <end position="2057"/>
    </location>
</feature>
<evidence type="ECO:0000256" key="1">
    <source>
        <dbReference type="ARBA" id="ARBA00004123"/>
    </source>
</evidence>
<feature type="domain" description="NUA/TPR/MLP1-2-like" evidence="8">
    <location>
        <begin position="490"/>
        <end position="592"/>
    </location>
</feature>
<feature type="compositionally biased region" description="Low complexity" evidence="5">
    <location>
        <begin position="1953"/>
        <end position="1974"/>
    </location>
</feature>
<feature type="coiled-coil region" evidence="4">
    <location>
        <begin position="130"/>
        <end position="171"/>
    </location>
</feature>
<keyword evidence="10" id="KW-1185">Reference proteome</keyword>
<dbReference type="FunCoup" id="D8S771">
    <property type="interactions" value="4253"/>
</dbReference>
<dbReference type="Gene3D" id="1.10.287.1490">
    <property type="match status" value="1"/>
</dbReference>
<dbReference type="eggNOG" id="KOG4674">
    <property type="taxonomic scope" value="Eukaryota"/>
</dbReference>
<dbReference type="OMA" id="HAQQNYE"/>
<feature type="coiled-coil region" evidence="4">
    <location>
        <begin position="1026"/>
        <end position="1162"/>
    </location>
</feature>
<organism evidence="10">
    <name type="scientific">Selaginella moellendorffii</name>
    <name type="common">Spikemoss</name>
    <dbReference type="NCBI Taxonomy" id="88036"/>
    <lineage>
        <taxon>Eukaryota</taxon>
        <taxon>Viridiplantae</taxon>
        <taxon>Streptophyta</taxon>
        <taxon>Embryophyta</taxon>
        <taxon>Tracheophyta</taxon>
        <taxon>Lycopodiopsida</taxon>
        <taxon>Selaginellales</taxon>
        <taxon>Selaginellaceae</taxon>
        <taxon>Selaginella</taxon>
    </lineage>
</organism>
<dbReference type="InterPro" id="IPR057974">
    <property type="entry name" value="NUA/TPR/MLP1-2-like_dom"/>
</dbReference>
<feature type="coiled-coil region" evidence="4">
    <location>
        <begin position="299"/>
        <end position="355"/>
    </location>
</feature>